<keyword evidence="1" id="KW-0812">Transmembrane</keyword>
<feature type="transmembrane region" description="Helical" evidence="1">
    <location>
        <begin position="108"/>
        <end position="127"/>
    </location>
</feature>
<comment type="caution">
    <text evidence="2">The sequence shown here is derived from an EMBL/GenBank/DDBJ whole genome shotgun (WGS) entry which is preliminary data.</text>
</comment>
<gene>
    <name evidence="2" type="ORF">Q8A64_16640</name>
</gene>
<keyword evidence="1" id="KW-0472">Membrane</keyword>
<dbReference type="RefSeq" id="WP_338438039.1">
    <property type="nucleotide sequence ID" value="NZ_JAUYVH010000015.1"/>
</dbReference>
<proteinExistence type="predicted"/>
<protein>
    <submittedName>
        <fullName evidence="2">Uncharacterized protein</fullName>
    </submittedName>
</protein>
<sequence length="136" mass="15382">MSRSPFIPRKVMRLMLFKVLPLGLIVIPSAVLINVWAYFGHAAYYQKAFSLCVSLVLIGLSFSALVLPEILRVTNKKLPTLIMIVMLLVMALSLFCSILVQIRQHMDLQTVMLLAILAAGVGLLYSFRNWTNWMIK</sequence>
<evidence type="ECO:0000313" key="3">
    <source>
        <dbReference type="Proteomes" id="UP001225596"/>
    </source>
</evidence>
<evidence type="ECO:0000256" key="1">
    <source>
        <dbReference type="SAM" id="Phobius"/>
    </source>
</evidence>
<reference evidence="2 3" key="1">
    <citation type="submission" date="2023-08" db="EMBL/GenBank/DDBJ databases">
        <title>Oxalobacteraceae gen .nov., isolated from river sludge outside the plant.</title>
        <authorList>
            <person name="Zhao S.Y."/>
        </authorList>
    </citation>
    <scope>NUCLEOTIDE SEQUENCE [LARGE SCALE GENOMIC DNA]</scope>
    <source>
        <strain evidence="2 3">R-40</strain>
    </source>
</reference>
<keyword evidence="1" id="KW-1133">Transmembrane helix</keyword>
<name>A0ABU1BSW1_9BURK</name>
<evidence type="ECO:0000313" key="2">
    <source>
        <dbReference type="EMBL" id="MDQ9172042.1"/>
    </source>
</evidence>
<accession>A0ABU1BSW1</accession>
<feature type="transmembrane region" description="Helical" evidence="1">
    <location>
        <begin position="20"/>
        <end position="39"/>
    </location>
</feature>
<organism evidence="2 3">
    <name type="scientific">Keguizhuia sedimenti</name>
    <dbReference type="NCBI Taxonomy" id="3064264"/>
    <lineage>
        <taxon>Bacteria</taxon>
        <taxon>Pseudomonadati</taxon>
        <taxon>Pseudomonadota</taxon>
        <taxon>Betaproteobacteria</taxon>
        <taxon>Burkholderiales</taxon>
        <taxon>Oxalobacteraceae</taxon>
        <taxon>Keguizhuia</taxon>
    </lineage>
</organism>
<dbReference type="Proteomes" id="UP001225596">
    <property type="component" value="Unassembled WGS sequence"/>
</dbReference>
<keyword evidence="3" id="KW-1185">Reference proteome</keyword>
<feature type="transmembrane region" description="Helical" evidence="1">
    <location>
        <begin position="80"/>
        <end position="102"/>
    </location>
</feature>
<feature type="transmembrane region" description="Helical" evidence="1">
    <location>
        <begin position="45"/>
        <end position="68"/>
    </location>
</feature>
<dbReference type="EMBL" id="JAUYVH010000015">
    <property type="protein sequence ID" value="MDQ9172042.1"/>
    <property type="molecule type" value="Genomic_DNA"/>
</dbReference>